<accession>A0A7G2FDL8</accession>
<evidence type="ECO:0000313" key="10">
    <source>
        <dbReference type="Proteomes" id="UP000516314"/>
    </source>
</evidence>
<feature type="transmembrane region" description="Helical" evidence="6">
    <location>
        <begin position="731"/>
        <end position="752"/>
    </location>
</feature>
<feature type="coiled-coil region" evidence="5">
    <location>
        <begin position="41"/>
        <end position="177"/>
    </location>
</feature>
<feature type="transmembrane region" description="Helical" evidence="6">
    <location>
        <begin position="1025"/>
        <end position="1044"/>
    </location>
</feature>
<evidence type="ECO:0000256" key="6">
    <source>
        <dbReference type="SAM" id="Phobius"/>
    </source>
</evidence>
<feature type="transmembrane region" description="Helical" evidence="6">
    <location>
        <begin position="560"/>
        <end position="583"/>
    </location>
</feature>
<feature type="domain" description="NFD4 C-terminal" evidence="8">
    <location>
        <begin position="837"/>
        <end position="1050"/>
    </location>
</feature>
<dbReference type="AlphaFoldDB" id="A0A7G2FDL8"/>
<sequence>MEKTCVEDELTLTVTRLNSESKRRKICKSLEKYKADSAGILRSVQDHLDMLETDIEKKSREVETKENKLQVLSLKLGKVQKQIKAAEIESGDKEKELNLLRNQIKSEENHIEKQTDALEAKKREIKAAEIEAGDKRKELDLLRNQIKSEETTLIELKKSVQNTQRELELKKKELRTTSSVFVKHEQQPVAAEAEQFSGDHLMRYEISSVNLGHLEVSNVLRAKRNPRGYVLNLVEGEIMDVHRKKESGLGELLLKNLVLFFEELAEIKRWDQSQLQLKATQVATLWKRLINIEAPRSSLEALAFLLFIVAYELKSLINEEETALLVTSVSNYKQGPKLFHSLGLKLKIPDYVIGLINNRHYIPAARLVSLFDLKDFSAQNLLMKAVIDLKRSALEKADNKDVGRLKAIVELAADYKLDIDISADLIAKLMFHKENSTPPELHCSVEAPSPSANGGSSGSRVGLQVPKRETKAFVNPSTNGRNCTSEIVKTRWSKKMAGQSRKWMILVATIWIQAFTGTNFDFSTYSSNLKSVLGISQVQLNYLAVASDLGKVFGWSSGLALLYFPLWTVLFAAAIMGFVGYGVQWLVITNVISLPYILVFLCCLLAGLSICWFNTVCFVLCIRNFPANRSLALSLTVSFNGVSAALYTLAYNAINPVSTELYLLLNALVPLFVSFAALIPILRQPPLEPLPPDGVRRDSLMFLLLNILAVLNGVYLLLFRSKTSDVTSARLLFGGSILLLILPLCLPGLVYARNWYLHNIHSSFRLEGSGFILVDVDELEMHKGMVTREASLEGYQLLNDDVVRAVNTPDQKSFIEDDDGCCCTKVITRNQLGMLGEEHPLSLLLCRSDFWLYYIAYFCGGTIGLVYSNNLGQIAQSLGQSSETTTLVTLYSSFSFFGRLLSATPDYIRAKVYFARTGWLAVALLPTTIALFLLASSGSLAALQAGTALIGLSSGFIFAAAVSITSELFGPNSVGVNHNILITNIPIGSLVYGFLAALVYESHSVAGSKAESVICMGRDCYLQTFLWWGCLSVIGLASSVVLFLRTRRAYQRFEQDRITSSMLYS</sequence>
<feature type="domain" description="Nodulin-like" evidence="7">
    <location>
        <begin position="502"/>
        <end position="747"/>
    </location>
</feature>
<organism evidence="9 10">
    <name type="scientific">Arabidopsis thaliana</name>
    <name type="common">Mouse-ear cress</name>
    <dbReference type="NCBI Taxonomy" id="3702"/>
    <lineage>
        <taxon>Eukaryota</taxon>
        <taxon>Viridiplantae</taxon>
        <taxon>Streptophyta</taxon>
        <taxon>Embryophyta</taxon>
        <taxon>Tracheophyta</taxon>
        <taxon>Spermatophyta</taxon>
        <taxon>Magnoliopsida</taxon>
        <taxon>eudicotyledons</taxon>
        <taxon>Gunneridae</taxon>
        <taxon>Pentapetalae</taxon>
        <taxon>rosids</taxon>
        <taxon>malvids</taxon>
        <taxon>Brassicales</taxon>
        <taxon>Brassicaceae</taxon>
        <taxon>Camelineae</taxon>
        <taxon>Arabidopsis</taxon>
    </lineage>
</organism>
<evidence type="ECO:0000256" key="4">
    <source>
        <dbReference type="ARBA" id="ARBA00023136"/>
    </source>
</evidence>
<feature type="transmembrane region" description="Helical" evidence="6">
    <location>
        <begin position="850"/>
        <end position="868"/>
    </location>
</feature>
<dbReference type="PANTHER" id="PTHR21576:SF107">
    <property type="entry name" value="MAJOR FACILITATOR SUPERFAMILY PROTEIN"/>
    <property type="match status" value="1"/>
</dbReference>
<keyword evidence="2 6" id="KW-0812">Transmembrane</keyword>
<feature type="transmembrane region" description="Helical" evidence="6">
    <location>
        <begin position="701"/>
        <end position="719"/>
    </location>
</feature>
<dbReference type="Pfam" id="PF07899">
    <property type="entry name" value="Frigida"/>
    <property type="match status" value="1"/>
</dbReference>
<feature type="transmembrane region" description="Helical" evidence="6">
    <location>
        <begin position="631"/>
        <end position="649"/>
    </location>
</feature>
<dbReference type="GO" id="GO:0016020">
    <property type="term" value="C:membrane"/>
    <property type="evidence" value="ECO:0007669"/>
    <property type="project" value="UniProtKB-SubCell"/>
</dbReference>
<dbReference type="InterPro" id="IPR036259">
    <property type="entry name" value="MFS_trans_sf"/>
</dbReference>
<dbReference type="Gene3D" id="1.20.1250.20">
    <property type="entry name" value="MFS general substrate transporter like domains"/>
    <property type="match status" value="2"/>
</dbReference>
<dbReference type="Pfam" id="PF06813">
    <property type="entry name" value="Nodulin-like"/>
    <property type="match status" value="1"/>
</dbReference>
<proteinExistence type="predicted"/>
<feature type="transmembrane region" description="Helical" evidence="6">
    <location>
        <begin position="919"/>
        <end position="942"/>
    </location>
</feature>
<evidence type="ECO:0000256" key="2">
    <source>
        <dbReference type="ARBA" id="ARBA00022692"/>
    </source>
</evidence>
<dbReference type="InterPro" id="IPR010658">
    <property type="entry name" value="Nodulin-like"/>
</dbReference>
<feature type="transmembrane region" description="Helical" evidence="6">
    <location>
        <begin position="981"/>
        <end position="1000"/>
    </location>
</feature>
<comment type="subcellular location">
    <subcellularLocation>
        <location evidence="1">Membrane</location>
        <topology evidence="1">Multi-pass membrane protein</topology>
    </subcellularLocation>
</comment>
<feature type="transmembrane region" description="Helical" evidence="6">
    <location>
        <begin position="595"/>
        <end position="625"/>
    </location>
</feature>
<evidence type="ECO:0000259" key="7">
    <source>
        <dbReference type="Pfam" id="PF06813"/>
    </source>
</evidence>
<dbReference type="SUPFAM" id="SSF57997">
    <property type="entry name" value="Tropomyosin"/>
    <property type="match status" value="1"/>
</dbReference>
<dbReference type="EMBL" id="LR881470">
    <property type="protein sequence ID" value="CAD5334011.1"/>
    <property type="molecule type" value="Genomic_DNA"/>
</dbReference>
<dbReference type="InterPro" id="IPR012474">
    <property type="entry name" value="Frigida"/>
</dbReference>
<protein>
    <submittedName>
        <fullName evidence="9">(thale cress) hypothetical protein</fullName>
    </submittedName>
</protein>
<dbReference type="Pfam" id="PF23262">
    <property type="entry name" value="NFD4_C"/>
    <property type="match status" value="1"/>
</dbReference>
<keyword evidence="4 6" id="KW-0472">Membrane</keyword>
<gene>
    <name evidence="9" type="ORF">AT9943_LOCUS21343</name>
</gene>
<keyword evidence="3 6" id="KW-1133">Transmembrane helix</keyword>
<feature type="transmembrane region" description="Helical" evidence="6">
    <location>
        <begin position="948"/>
        <end position="969"/>
    </location>
</feature>
<reference evidence="9 10" key="1">
    <citation type="submission" date="2020-09" db="EMBL/GenBank/DDBJ databases">
        <authorList>
            <person name="Ashkenazy H."/>
        </authorList>
    </citation>
    <scope>NUCLEOTIDE SEQUENCE [LARGE SCALE GENOMIC DNA]</scope>
    <source>
        <strain evidence="10">cv. Cdm-0</strain>
    </source>
</reference>
<dbReference type="SUPFAM" id="SSF103473">
    <property type="entry name" value="MFS general substrate transporter"/>
    <property type="match status" value="1"/>
</dbReference>
<dbReference type="InterPro" id="IPR056555">
    <property type="entry name" value="NFD4_C"/>
</dbReference>
<dbReference type="Proteomes" id="UP000516314">
    <property type="component" value="Chromosome 5"/>
</dbReference>
<name>A0A7G2FDL8_ARATH</name>
<keyword evidence="5" id="KW-0175">Coiled coil</keyword>
<dbReference type="PANTHER" id="PTHR21576">
    <property type="entry name" value="UNCHARACTERIZED NODULIN-LIKE PROTEIN"/>
    <property type="match status" value="1"/>
</dbReference>
<evidence type="ECO:0000256" key="3">
    <source>
        <dbReference type="ARBA" id="ARBA00022989"/>
    </source>
</evidence>
<evidence type="ECO:0000256" key="1">
    <source>
        <dbReference type="ARBA" id="ARBA00004141"/>
    </source>
</evidence>
<dbReference type="CDD" id="cd17354">
    <property type="entry name" value="MFS_Mch1p_like"/>
    <property type="match status" value="1"/>
</dbReference>
<feature type="transmembrane region" description="Helical" evidence="6">
    <location>
        <begin position="661"/>
        <end position="681"/>
    </location>
</feature>
<evidence type="ECO:0000313" key="9">
    <source>
        <dbReference type="EMBL" id="CAD5334011.1"/>
    </source>
</evidence>
<evidence type="ECO:0000259" key="8">
    <source>
        <dbReference type="Pfam" id="PF23262"/>
    </source>
</evidence>
<evidence type="ECO:0000256" key="5">
    <source>
        <dbReference type="SAM" id="Coils"/>
    </source>
</evidence>
<dbReference type="Gene3D" id="1.10.287.1490">
    <property type="match status" value="1"/>
</dbReference>